<proteinExistence type="predicted"/>
<evidence type="ECO:0000313" key="3">
    <source>
        <dbReference type="EMBL" id="JAN47302.1"/>
    </source>
</evidence>
<sequence>MRILRVVKCLRHLLLAQRHSRENENDCDKKGDSLLPSDSQHEKKKTFSERRRGEGVRVTDERNQKTQVFSYGCTFHHPEMIPLHSRAIEMWADDVILYTCIRQSSEWITFDG</sequence>
<dbReference type="EMBL" id="GDIQ01047435">
    <property type="protein sequence ID" value="JAN47302.1"/>
    <property type="molecule type" value="Transcribed_RNA"/>
</dbReference>
<evidence type="ECO:0000313" key="2">
    <source>
        <dbReference type="EMBL" id="JAI80597.1"/>
    </source>
</evidence>
<reference evidence="2" key="1">
    <citation type="submission" date="2015-10" db="EMBL/GenBank/DDBJ databases">
        <title>Daphnia magna gene sets from two clonal populations assembled and annotated with EvidentialGene.</title>
        <authorList>
            <person name="Gilbert D."/>
            <person name="Podicheti R."/>
            <person name="Orsini L."/>
            <person name="Colbourne J."/>
            <person name="Pfrender M."/>
        </authorList>
    </citation>
    <scope>NUCLEOTIDE SEQUENCE</scope>
</reference>
<evidence type="ECO:0000256" key="1">
    <source>
        <dbReference type="SAM" id="MobiDB-lite"/>
    </source>
</evidence>
<dbReference type="EMBL" id="GDIP01242804">
    <property type="protein sequence ID" value="JAI80597.1"/>
    <property type="molecule type" value="Transcribed_RNA"/>
</dbReference>
<name>A0A0P4XH10_9CRUS</name>
<organism evidence="2">
    <name type="scientific">Daphnia magna</name>
    <dbReference type="NCBI Taxonomy" id="35525"/>
    <lineage>
        <taxon>Eukaryota</taxon>
        <taxon>Metazoa</taxon>
        <taxon>Ecdysozoa</taxon>
        <taxon>Arthropoda</taxon>
        <taxon>Crustacea</taxon>
        <taxon>Branchiopoda</taxon>
        <taxon>Diplostraca</taxon>
        <taxon>Cladocera</taxon>
        <taxon>Anomopoda</taxon>
        <taxon>Daphniidae</taxon>
        <taxon>Daphnia</taxon>
    </lineage>
</organism>
<feature type="compositionally biased region" description="Basic and acidic residues" evidence="1">
    <location>
        <begin position="20"/>
        <end position="32"/>
    </location>
</feature>
<feature type="compositionally biased region" description="Basic and acidic residues" evidence="1">
    <location>
        <begin position="39"/>
        <end position="61"/>
    </location>
</feature>
<feature type="region of interest" description="Disordered" evidence="1">
    <location>
        <begin position="20"/>
        <end position="61"/>
    </location>
</feature>
<reference evidence="2" key="3">
    <citation type="submission" date="2015-10" db="EMBL/GenBank/DDBJ databases">
        <authorList>
            <person name="Gilbert D.G."/>
        </authorList>
    </citation>
    <scope>NUCLEOTIDE SEQUENCE</scope>
</reference>
<protein>
    <submittedName>
        <fullName evidence="2">Uncharacterized protein</fullName>
    </submittedName>
</protein>
<reference evidence="3" key="2">
    <citation type="submission" date="2015-10" db="EMBL/GenBank/DDBJ databases">
        <title>EvidentialGene: Evidence-directed Construction of Complete mRNA Transcriptomes without Genomes.</title>
        <authorList>
            <person name="Gilbert D.G."/>
        </authorList>
    </citation>
    <scope>NUCLEOTIDE SEQUENCE</scope>
</reference>
<dbReference type="AlphaFoldDB" id="A0A0P4XH10"/>
<accession>A0A0P4XH10</accession>